<organism evidence="3 4">
    <name type="scientific">Colocasia esculenta</name>
    <name type="common">Wild taro</name>
    <name type="synonym">Arum esculentum</name>
    <dbReference type="NCBI Taxonomy" id="4460"/>
    <lineage>
        <taxon>Eukaryota</taxon>
        <taxon>Viridiplantae</taxon>
        <taxon>Streptophyta</taxon>
        <taxon>Embryophyta</taxon>
        <taxon>Tracheophyta</taxon>
        <taxon>Spermatophyta</taxon>
        <taxon>Magnoliopsida</taxon>
        <taxon>Liliopsida</taxon>
        <taxon>Araceae</taxon>
        <taxon>Aroideae</taxon>
        <taxon>Colocasieae</taxon>
        <taxon>Colocasia</taxon>
    </lineage>
</organism>
<gene>
    <name evidence="3" type="ORF">Taro_023608</name>
</gene>
<feature type="repeat" description="PPR" evidence="2">
    <location>
        <begin position="81"/>
        <end position="115"/>
    </location>
</feature>
<evidence type="ECO:0000256" key="2">
    <source>
        <dbReference type="PROSITE-ProRule" id="PRU00708"/>
    </source>
</evidence>
<keyword evidence="4" id="KW-1185">Reference proteome</keyword>
<evidence type="ECO:0008006" key="5">
    <source>
        <dbReference type="Google" id="ProtNLM"/>
    </source>
</evidence>
<dbReference type="InterPro" id="IPR046848">
    <property type="entry name" value="E_motif"/>
</dbReference>
<dbReference type="AlphaFoldDB" id="A0A843V4L0"/>
<dbReference type="FunFam" id="1.25.40.10:FF:000381">
    <property type="entry name" value="Pentatricopeptide repeat-containing protein"/>
    <property type="match status" value="1"/>
</dbReference>
<dbReference type="InterPro" id="IPR002885">
    <property type="entry name" value="PPR_rpt"/>
</dbReference>
<feature type="repeat" description="PPR" evidence="2">
    <location>
        <begin position="178"/>
        <end position="212"/>
    </location>
</feature>
<dbReference type="GO" id="GO:0009451">
    <property type="term" value="P:RNA modification"/>
    <property type="evidence" value="ECO:0007669"/>
    <property type="project" value="InterPro"/>
</dbReference>
<dbReference type="Gene3D" id="1.25.40.10">
    <property type="entry name" value="Tetratricopeptide repeat domain"/>
    <property type="match status" value="5"/>
</dbReference>
<feature type="repeat" description="PPR" evidence="2">
    <location>
        <begin position="279"/>
        <end position="313"/>
    </location>
</feature>
<name>A0A843V4L0_COLES</name>
<dbReference type="Pfam" id="PF13041">
    <property type="entry name" value="PPR_2"/>
    <property type="match status" value="3"/>
</dbReference>
<keyword evidence="1" id="KW-0677">Repeat</keyword>
<dbReference type="Proteomes" id="UP000652761">
    <property type="component" value="Unassembled WGS sequence"/>
</dbReference>
<dbReference type="InterPro" id="IPR046960">
    <property type="entry name" value="PPR_At4g14850-like_plant"/>
</dbReference>
<dbReference type="PANTHER" id="PTHR47926:SF428">
    <property type="entry name" value="(WILD MALAYSIAN BANANA) HYPOTHETICAL PROTEIN"/>
    <property type="match status" value="1"/>
</dbReference>
<sequence length="604" mass="66627">MLEALKLHASLLKTGRHDHTYLCNLLLRACAQSGALSHAHDVLRRMPIANVVSYNTLLSCYLRRNQFDEALGFFHAMPQVDVHSWNILIAGFVRHRTTKEAAELFIRMPRSDVRPDDFTYATVLTCCGLGLGRQVHAQTVKACSKVDTFVGTNLVRMYAGAGELLGAKMMFEEMPIRDLVTLNVLMSSYSKFGTGECCLRLFREMVGDEMAVDGFTCSTVVNELAVRSQVCGGTQVHALMFKCGFSDDRFSCNALLNLYSKSGFIASAAKIFAEIPEPDVVSWTMLVTGFMLSGQRESAMEAFHWMRKSSICPNSFIFGSLIGSFAGTSSVDSGKQFHALVLKFGLESDVVVGSAIIDSYSKCGCINEACKVFWSLPHKDIACWNVIICGLAQNGEATKALEIFDKMKQSDEVDVIPNNVTFVGVLSACSHGGVMDQSCYYFSDMIHRYSIKPQAEHYACMVDILARAGLLEEAEAIILASPFEPDDITWSALLGACRKHGNLAMAKRIAEQLLVNCPENPSNYVLLANLYAAGEEWQDALQIRELMVANGSKKVPGNSWIEIRGQCHSFGAGHLHHSESELLYDILQKLKIHSVDEQVLIVSP</sequence>
<dbReference type="SUPFAM" id="SSF48452">
    <property type="entry name" value="TPR-like"/>
    <property type="match status" value="1"/>
</dbReference>
<evidence type="ECO:0000313" key="4">
    <source>
        <dbReference type="Proteomes" id="UP000652761"/>
    </source>
</evidence>
<dbReference type="PROSITE" id="PS51375">
    <property type="entry name" value="PPR"/>
    <property type="match status" value="5"/>
</dbReference>
<dbReference type="InterPro" id="IPR011990">
    <property type="entry name" value="TPR-like_helical_dom_sf"/>
</dbReference>
<comment type="caution">
    <text evidence="3">The sequence shown here is derived from an EMBL/GenBank/DDBJ whole genome shotgun (WGS) entry which is preliminary data.</text>
</comment>
<dbReference type="FunFam" id="1.25.40.10:FF:000090">
    <property type="entry name" value="Pentatricopeptide repeat-containing protein, chloroplastic"/>
    <property type="match status" value="1"/>
</dbReference>
<feature type="repeat" description="PPR" evidence="2">
    <location>
        <begin position="380"/>
        <end position="410"/>
    </location>
</feature>
<evidence type="ECO:0000256" key="1">
    <source>
        <dbReference type="ARBA" id="ARBA00022737"/>
    </source>
</evidence>
<dbReference type="PANTHER" id="PTHR47926">
    <property type="entry name" value="PENTATRICOPEPTIDE REPEAT-CONTAINING PROTEIN"/>
    <property type="match status" value="1"/>
</dbReference>
<reference evidence="3" key="1">
    <citation type="submission" date="2017-07" db="EMBL/GenBank/DDBJ databases">
        <title>Taro Niue Genome Assembly and Annotation.</title>
        <authorList>
            <person name="Atibalentja N."/>
            <person name="Keating K."/>
            <person name="Fields C.J."/>
        </authorList>
    </citation>
    <scope>NUCLEOTIDE SEQUENCE</scope>
    <source>
        <strain evidence="3">Niue_2</strain>
        <tissue evidence="3">Leaf</tissue>
    </source>
</reference>
<dbReference type="OrthoDB" id="1882346at2759"/>
<proteinExistence type="predicted"/>
<dbReference type="EMBL" id="NMUH01001294">
    <property type="protein sequence ID" value="MQL90998.1"/>
    <property type="molecule type" value="Genomic_DNA"/>
</dbReference>
<evidence type="ECO:0000313" key="3">
    <source>
        <dbReference type="EMBL" id="MQL90998.1"/>
    </source>
</evidence>
<dbReference type="GO" id="GO:0003723">
    <property type="term" value="F:RNA binding"/>
    <property type="evidence" value="ECO:0007669"/>
    <property type="project" value="InterPro"/>
</dbReference>
<protein>
    <recommendedName>
        <fullName evidence="5">Pentatricopeptide repeat-containing protein</fullName>
    </recommendedName>
</protein>
<feature type="repeat" description="PPR" evidence="2">
    <location>
        <begin position="50"/>
        <end position="80"/>
    </location>
</feature>
<dbReference type="NCBIfam" id="TIGR00756">
    <property type="entry name" value="PPR"/>
    <property type="match status" value="3"/>
</dbReference>
<accession>A0A843V4L0</accession>
<dbReference type="Pfam" id="PF20431">
    <property type="entry name" value="E_motif"/>
    <property type="match status" value="1"/>
</dbReference>
<dbReference type="Pfam" id="PF01535">
    <property type="entry name" value="PPR"/>
    <property type="match status" value="7"/>
</dbReference>